<accession>A0A2M4DDM0</accession>
<name>A0A2M4DDM0_ANODA</name>
<evidence type="ECO:0000256" key="1">
    <source>
        <dbReference type="SAM" id="SignalP"/>
    </source>
</evidence>
<feature type="chain" id="PRO_5014785804" evidence="1">
    <location>
        <begin position="27"/>
        <end position="88"/>
    </location>
</feature>
<feature type="signal peptide" evidence="1">
    <location>
        <begin position="1"/>
        <end position="26"/>
    </location>
</feature>
<proteinExistence type="predicted"/>
<protein>
    <submittedName>
        <fullName evidence="2">Putative secreted protein</fullName>
    </submittedName>
</protein>
<dbReference type="AlphaFoldDB" id="A0A2M4DDM0"/>
<sequence>MFRCAGTGRVNCLLACLLVVCCRSRSAPIRRSRPEILQMLPMSGSPSPLTIANLKNPSLAPTSTFPHRHATSQRSLCQLHHTNFASDH</sequence>
<keyword evidence="1" id="KW-0732">Signal</keyword>
<dbReference type="EMBL" id="GGFL01011421">
    <property type="protein sequence ID" value="MBW75599.1"/>
    <property type="molecule type" value="Transcribed_RNA"/>
</dbReference>
<reference evidence="2" key="1">
    <citation type="submission" date="2018-01" db="EMBL/GenBank/DDBJ databases">
        <title>An insight into the sialome of Amazonian anophelines.</title>
        <authorList>
            <person name="Ribeiro J.M."/>
            <person name="Scarpassa V."/>
            <person name="Calvo E."/>
        </authorList>
    </citation>
    <scope>NUCLEOTIDE SEQUENCE</scope>
</reference>
<evidence type="ECO:0000313" key="2">
    <source>
        <dbReference type="EMBL" id="MBW75599.1"/>
    </source>
</evidence>
<organism evidence="2">
    <name type="scientific">Anopheles darlingi</name>
    <name type="common">Mosquito</name>
    <dbReference type="NCBI Taxonomy" id="43151"/>
    <lineage>
        <taxon>Eukaryota</taxon>
        <taxon>Metazoa</taxon>
        <taxon>Ecdysozoa</taxon>
        <taxon>Arthropoda</taxon>
        <taxon>Hexapoda</taxon>
        <taxon>Insecta</taxon>
        <taxon>Pterygota</taxon>
        <taxon>Neoptera</taxon>
        <taxon>Endopterygota</taxon>
        <taxon>Diptera</taxon>
        <taxon>Nematocera</taxon>
        <taxon>Culicoidea</taxon>
        <taxon>Culicidae</taxon>
        <taxon>Anophelinae</taxon>
        <taxon>Anopheles</taxon>
    </lineage>
</organism>